<comment type="caution">
    <text evidence="2">The sequence shown here is derived from an EMBL/GenBank/DDBJ whole genome shotgun (WGS) entry which is preliminary data.</text>
</comment>
<keyword evidence="1" id="KW-0732">Signal</keyword>
<dbReference type="AlphaFoldDB" id="A0A6G1EKT3"/>
<evidence type="ECO:0008006" key="4">
    <source>
        <dbReference type="Google" id="ProtNLM"/>
    </source>
</evidence>
<reference evidence="2 3" key="1">
    <citation type="submission" date="2019-11" db="EMBL/GenBank/DDBJ databases">
        <title>Whole genome sequence of Oryza granulata.</title>
        <authorList>
            <person name="Li W."/>
        </authorList>
    </citation>
    <scope>NUCLEOTIDE SEQUENCE [LARGE SCALE GENOMIC DNA]</scope>
    <source>
        <strain evidence="3">cv. Menghai</strain>
        <tissue evidence="2">Leaf</tissue>
    </source>
</reference>
<dbReference type="Proteomes" id="UP000479710">
    <property type="component" value="Unassembled WGS sequence"/>
</dbReference>
<evidence type="ECO:0000256" key="1">
    <source>
        <dbReference type="SAM" id="SignalP"/>
    </source>
</evidence>
<gene>
    <name evidence="2" type="ORF">E2562_015611</name>
</gene>
<feature type="signal peptide" evidence="1">
    <location>
        <begin position="1"/>
        <end position="31"/>
    </location>
</feature>
<dbReference type="EMBL" id="SPHZ02000003">
    <property type="protein sequence ID" value="KAF0925196.1"/>
    <property type="molecule type" value="Genomic_DNA"/>
</dbReference>
<name>A0A6G1EKT3_9ORYZ</name>
<dbReference type="EMBL" id="SPHZ02000003">
    <property type="protein sequence ID" value="KAF0925197.1"/>
    <property type="molecule type" value="Genomic_DNA"/>
</dbReference>
<organism evidence="2 3">
    <name type="scientific">Oryza meyeriana var. granulata</name>
    <dbReference type="NCBI Taxonomy" id="110450"/>
    <lineage>
        <taxon>Eukaryota</taxon>
        <taxon>Viridiplantae</taxon>
        <taxon>Streptophyta</taxon>
        <taxon>Embryophyta</taxon>
        <taxon>Tracheophyta</taxon>
        <taxon>Spermatophyta</taxon>
        <taxon>Magnoliopsida</taxon>
        <taxon>Liliopsida</taxon>
        <taxon>Poales</taxon>
        <taxon>Poaceae</taxon>
        <taxon>BOP clade</taxon>
        <taxon>Oryzoideae</taxon>
        <taxon>Oryzeae</taxon>
        <taxon>Oryzinae</taxon>
        <taxon>Oryza</taxon>
        <taxon>Oryza meyeriana</taxon>
    </lineage>
</organism>
<protein>
    <recommendedName>
        <fullName evidence="4">Cathepsin propeptide inhibitor domain-containing protein</fullName>
    </recommendedName>
</protein>
<accession>A0A6G1EKT3</accession>
<dbReference type="OrthoDB" id="624824at2759"/>
<evidence type="ECO:0000313" key="3">
    <source>
        <dbReference type="Proteomes" id="UP000479710"/>
    </source>
</evidence>
<feature type="chain" id="PRO_5036384636" description="Cathepsin propeptide inhibitor domain-containing protein" evidence="1">
    <location>
        <begin position="32"/>
        <end position="136"/>
    </location>
</feature>
<keyword evidence="3" id="KW-1185">Reference proteome</keyword>
<evidence type="ECO:0000313" key="2">
    <source>
        <dbReference type="EMBL" id="KAF0925196.1"/>
    </source>
</evidence>
<sequence length="136" mass="15087">MARFHRLSLVVPVTLLLVFAGLIVISATAMAADPSDEDEEPIRIRMRYANEEESRWLDGWAEKYQSRGSGGGGFAVRRATDEESARLNRMRSDADKMARGGSGFGFDGRIEFDGDHPYGRVVVTEFPSSSKLNDDL</sequence>
<proteinExistence type="predicted"/>